<evidence type="ECO:0000313" key="2">
    <source>
        <dbReference type="EMBL" id="KAF2098461.1"/>
    </source>
</evidence>
<dbReference type="EMBL" id="ML978126">
    <property type="protein sequence ID" value="KAF2098461.1"/>
    <property type="molecule type" value="Genomic_DNA"/>
</dbReference>
<organism evidence="2 3">
    <name type="scientific">Rhizodiscina lignyota</name>
    <dbReference type="NCBI Taxonomy" id="1504668"/>
    <lineage>
        <taxon>Eukaryota</taxon>
        <taxon>Fungi</taxon>
        <taxon>Dikarya</taxon>
        <taxon>Ascomycota</taxon>
        <taxon>Pezizomycotina</taxon>
        <taxon>Dothideomycetes</taxon>
        <taxon>Pleosporomycetidae</taxon>
        <taxon>Aulographales</taxon>
        <taxon>Rhizodiscinaceae</taxon>
        <taxon>Rhizodiscina</taxon>
    </lineage>
</organism>
<feature type="compositionally biased region" description="Polar residues" evidence="1">
    <location>
        <begin position="63"/>
        <end position="80"/>
    </location>
</feature>
<feature type="region of interest" description="Disordered" evidence="1">
    <location>
        <begin position="367"/>
        <end position="388"/>
    </location>
</feature>
<feature type="compositionally biased region" description="Basic and acidic residues" evidence="1">
    <location>
        <begin position="373"/>
        <end position="388"/>
    </location>
</feature>
<feature type="region of interest" description="Disordered" evidence="1">
    <location>
        <begin position="1"/>
        <end position="99"/>
    </location>
</feature>
<feature type="region of interest" description="Disordered" evidence="1">
    <location>
        <begin position="328"/>
        <end position="354"/>
    </location>
</feature>
<gene>
    <name evidence="2" type="ORF">NA57DRAFT_75705</name>
</gene>
<feature type="compositionally biased region" description="Basic residues" evidence="1">
    <location>
        <begin position="275"/>
        <end position="284"/>
    </location>
</feature>
<feature type="compositionally biased region" description="Basic and acidic residues" evidence="1">
    <location>
        <begin position="265"/>
        <end position="274"/>
    </location>
</feature>
<accession>A0A9P4IHT5</accession>
<feature type="compositionally biased region" description="Basic and acidic residues" evidence="1">
    <location>
        <begin position="228"/>
        <end position="244"/>
    </location>
</feature>
<dbReference type="Proteomes" id="UP000799772">
    <property type="component" value="Unassembled WGS sequence"/>
</dbReference>
<proteinExistence type="predicted"/>
<evidence type="ECO:0000313" key="3">
    <source>
        <dbReference type="Proteomes" id="UP000799772"/>
    </source>
</evidence>
<keyword evidence="3" id="KW-1185">Reference proteome</keyword>
<dbReference type="AlphaFoldDB" id="A0A9P4IHT5"/>
<sequence>MVKPLVKLPRRVSWTPRSLLSPSEKPPPIPDIDHSLPASIFSNSADHEQKRQRPIAKRHQSDSRTPNNVAVDHPSTSSRQRPAGTTMGMESMDDHAGTSALDLPNSVGLPGNVEVERCSDKDSFTSNRTNVSRKILHGLPDMRMFDFARSVSKVNKDPKELHDDLNELPATGTQSYPVLTSAIHPSIALAESQNNGGIDISGASVPSSKPRPGHSSPGIRFQEPEDSTDWRPSKLSGAERRRSSTAEVPLPSGSSSDSGPSSRRCSGDDGERHSHFLHIHRHPRPGAARSTSSLATSASSSSRRMIDKNLQTMPPSPALVAHSPVLLARTATPPPDPASPMTNPTQDVVSPKSKRPKRFFKALAGMLSPNPRPELERSHSSLREKPSARKVSEDYFNQMATKGQGNITPEIETYHAGEATRFTTPLHLKRQYSPTKHDDQVFDYLPAEQRHSSEFDTSWHLQRSVLEDTGKGESWQGLLRSGGPLSDSALIPHRQSTRPANEDSLFRQRIDDIMGDDDEDESFDWDIPVHLPQSPLCPLNPKHKSGGKGVCVYHGRRKTQPTVGAGVESGIKGNDNRKVPGVLFGQSKQYAMFL</sequence>
<dbReference type="OrthoDB" id="3648773at2759"/>
<comment type="caution">
    <text evidence="2">The sequence shown here is derived from an EMBL/GenBank/DDBJ whole genome shotgun (WGS) entry which is preliminary data.</text>
</comment>
<feature type="compositionally biased region" description="Low complexity" evidence="1">
    <location>
        <begin position="287"/>
        <end position="303"/>
    </location>
</feature>
<reference evidence="2" key="1">
    <citation type="journal article" date="2020" name="Stud. Mycol.">
        <title>101 Dothideomycetes genomes: a test case for predicting lifestyles and emergence of pathogens.</title>
        <authorList>
            <person name="Haridas S."/>
            <person name="Albert R."/>
            <person name="Binder M."/>
            <person name="Bloem J."/>
            <person name="Labutti K."/>
            <person name="Salamov A."/>
            <person name="Andreopoulos B."/>
            <person name="Baker S."/>
            <person name="Barry K."/>
            <person name="Bills G."/>
            <person name="Bluhm B."/>
            <person name="Cannon C."/>
            <person name="Castanera R."/>
            <person name="Culley D."/>
            <person name="Daum C."/>
            <person name="Ezra D."/>
            <person name="Gonzalez J."/>
            <person name="Henrissat B."/>
            <person name="Kuo A."/>
            <person name="Liang C."/>
            <person name="Lipzen A."/>
            <person name="Lutzoni F."/>
            <person name="Magnuson J."/>
            <person name="Mondo S."/>
            <person name="Nolan M."/>
            <person name="Ohm R."/>
            <person name="Pangilinan J."/>
            <person name="Park H.-J."/>
            <person name="Ramirez L."/>
            <person name="Alfaro M."/>
            <person name="Sun H."/>
            <person name="Tritt A."/>
            <person name="Yoshinaga Y."/>
            <person name="Zwiers L.-H."/>
            <person name="Turgeon B."/>
            <person name="Goodwin S."/>
            <person name="Spatafora J."/>
            <person name="Crous P."/>
            <person name="Grigoriev I."/>
        </authorList>
    </citation>
    <scope>NUCLEOTIDE SEQUENCE</scope>
    <source>
        <strain evidence="2">CBS 133067</strain>
    </source>
</reference>
<protein>
    <submittedName>
        <fullName evidence="2">Uncharacterized protein</fullName>
    </submittedName>
</protein>
<feature type="region of interest" description="Disordered" evidence="1">
    <location>
        <begin position="194"/>
        <end position="303"/>
    </location>
</feature>
<name>A0A9P4IHT5_9PEZI</name>
<evidence type="ECO:0000256" key="1">
    <source>
        <dbReference type="SAM" id="MobiDB-lite"/>
    </source>
</evidence>
<feature type="compositionally biased region" description="Low complexity" evidence="1">
    <location>
        <begin position="251"/>
        <end position="264"/>
    </location>
</feature>